<feature type="transmembrane region" description="Helical" evidence="6">
    <location>
        <begin position="38"/>
        <end position="63"/>
    </location>
</feature>
<keyword evidence="3 6" id="KW-0812">Transmembrane</keyword>
<dbReference type="PANTHER" id="PTHR30086:SF20">
    <property type="entry name" value="ARGININE EXPORTER PROTEIN ARGO-RELATED"/>
    <property type="match status" value="1"/>
</dbReference>
<evidence type="ECO:0000256" key="5">
    <source>
        <dbReference type="ARBA" id="ARBA00023136"/>
    </source>
</evidence>
<feature type="transmembrane region" description="Helical" evidence="6">
    <location>
        <begin position="187"/>
        <end position="205"/>
    </location>
</feature>
<keyword evidence="2" id="KW-1003">Cell membrane</keyword>
<dbReference type="Pfam" id="PF01810">
    <property type="entry name" value="LysE"/>
    <property type="match status" value="1"/>
</dbReference>
<evidence type="ECO:0000256" key="1">
    <source>
        <dbReference type="ARBA" id="ARBA00004651"/>
    </source>
</evidence>
<comment type="caution">
    <text evidence="7">The sequence shown here is derived from an EMBL/GenBank/DDBJ whole genome shotgun (WGS) entry which is preliminary data.</text>
</comment>
<feature type="transmembrane region" description="Helical" evidence="6">
    <location>
        <begin position="112"/>
        <end position="132"/>
    </location>
</feature>
<reference evidence="8" key="1">
    <citation type="journal article" date="2019" name="Int. J. Syst. Evol. Microbiol.">
        <title>The Global Catalogue of Microorganisms (GCM) 10K type strain sequencing project: providing services to taxonomists for standard genome sequencing and annotation.</title>
        <authorList>
            <consortium name="The Broad Institute Genomics Platform"/>
            <consortium name="The Broad Institute Genome Sequencing Center for Infectious Disease"/>
            <person name="Wu L."/>
            <person name="Ma J."/>
        </authorList>
    </citation>
    <scope>NUCLEOTIDE SEQUENCE [LARGE SCALE GENOMIC DNA]</scope>
    <source>
        <strain evidence="8">JCM 13022</strain>
    </source>
</reference>
<evidence type="ECO:0000313" key="7">
    <source>
        <dbReference type="EMBL" id="GAA1219621.1"/>
    </source>
</evidence>
<keyword evidence="4 6" id="KW-1133">Transmembrane helix</keyword>
<name>A0ABP4GCV6_9PSEU</name>
<evidence type="ECO:0000256" key="4">
    <source>
        <dbReference type="ARBA" id="ARBA00022989"/>
    </source>
</evidence>
<gene>
    <name evidence="7" type="ORF">GCM10009675_47960</name>
</gene>
<keyword evidence="8" id="KW-1185">Reference proteome</keyword>
<evidence type="ECO:0000256" key="6">
    <source>
        <dbReference type="SAM" id="Phobius"/>
    </source>
</evidence>
<proteinExistence type="predicted"/>
<comment type="subcellular location">
    <subcellularLocation>
        <location evidence="1">Cell membrane</location>
        <topology evidence="1">Multi-pass membrane protein</topology>
    </subcellularLocation>
</comment>
<dbReference type="EMBL" id="BAAALM010000018">
    <property type="protein sequence ID" value="GAA1219621.1"/>
    <property type="molecule type" value="Genomic_DNA"/>
</dbReference>
<dbReference type="RefSeq" id="WP_253853349.1">
    <property type="nucleotide sequence ID" value="NZ_BAAALM010000018.1"/>
</dbReference>
<evidence type="ECO:0000256" key="3">
    <source>
        <dbReference type="ARBA" id="ARBA00022692"/>
    </source>
</evidence>
<dbReference type="PANTHER" id="PTHR30086">
    <property type="entry name" value="ARGININE EXPORTER PROTEIN ARGO"/>
    <property type="match status" value="1"/>
</dbReference>
<feature type="transmembrane region" description="Helical" evidence="6">
    <location>
        <begin position="6"/>
        <end position="26"/>
    </location>
</feature>
<dbReference type="Proteomes" id="UP001500467">
    <property type="component" value="Unassembled WGS sequence"/>
</dbReference>
<evidence type="ECO:0000313" key="8">
    <source>
        <dbReference type="Proteomes" id="UP001500467"/>
    </source>
</evidence>
<evidence type="ECO:0000256" key="2">
    <source>
        <dbReference type="ARBA" id="ARBA00022475"/>
    </source>
</evidence>
<organism evidence="7 8">
    <name type="scientific">Prauserella alba</name>
    <dbReference type="NCBI Taxonomy" id="176898"/>
    <lineage>
        <taxon>Bacteria</taxon>
        <taxon>Bacillati</taxon>
        <taxon>Actinomycetota</taxon>
        <taxon>Actinomycetes</taxon>
        <taxon>Pseudonocardiales</taxon>
        <taxon>Pseudonocardiaceae</taxon>
        <taxon>Prauserella</taxon>
    </lineage>
</organism>
<dbReference type="InterPro" id="IPR001123">
    <property type="entry name" value="LeuE-type"/>
</dbReference>
<accession>A0ABP4GCV6</accession>
<keyword evidence="5 6" id="KW-0472">Membrane</keyword>
<feature type="transmembrane region" description="Helical" evidence="6">
    <location>
        <begin position="69"/>
        <end position="91"/>
    </location>
</feature>
<protein>
    <submittedName>
        <fullName evidence="7">LysE family translocator</fullName>
    </submittedName>
</protein>
<dbReference type="PIRSF" id="PIRSF006324">
    <property type="entry name" value="LeuE"/>
    <property type="match status" value="1"/>
</dbReference>
<sequence length="206" mass="21028">MPQQLPVFVATTLLMLVIPGPDFVLVTRNTAAGGPRRGHATTIGICSGLALLTLVAAAGVTAAATDPHVLLALRICGGGYLAALGVTFALAARSRHPDAADPNAVRRTGSPIAQGFACNVLNPKALIFYLTFMPQFVRLDGSVPLQTLLLGGLVIGCAALWWTLYVTALGALGAVLARPRVRRTLDVGAGLALAALGVTTLAGTLG</sequence>
<feature type="transmembrane region" description="Helical" evidence="6">
    <location>
        <begin position="152"/>
        <end position="175"/>
    </location>
</feature>